<organism evidence="1 2">
    <name type="scientific">Sphagnum jensenii</name>
    <dbReference type="NCBI Taxonomy" id="128206"/>
    <lineage>
        <taxon>Eukaryota</taxon>
        <taxon>Viridiplantae</taxon>
        <taxon>Streptophyta</taxon>
        <taxon>Embryophyta</taxon>
        <taxon>Bryophyta</taxon>
        <taxon>Sphagnophytina</taxon>
        <taxon>Sphagnopsida</taxon>
        <taxon>Sphagnales</taxon>
        <taxon>Sphagnaceae</taxon>
        <taxon>Sphagnum</taxon>
    </lineage>
</organism>
<name>A0ABP0VHU0_9BRYO</name>
<protein>
    <submittedName>
        <fullName evidence="1">Uncharacterized protein</fullName>
    </submittedName>
</protein>
<reference evidence="1" key="1">
    <citation type="submission" date="2024-02" db="EMBL/GenBank/DDBJ databases">
        <authorList>
            <consortium name="ELIXIR-Norway"/>
            <consortium name="Elixir Norway"/>
        </authorList>
    </citation>
    <scope>NUCLEOTIDE SEQUENCE</scope>
</reference>
<dbReference type="EMBL" id="CAXAQS010000865">
    <property type="protein sequence ID" value="CAK9253466.1"/>
    <property type="molecule type" value="Genomic_DNA"/>
</dbReference>
<proteinExistence type="predicted"/>
<comment type="caution">
    <text evidence="1">The sequence shown here is derived from an EMBL/GenBank/DDBJ whole genome shotgun (WGS) entry which is preliminary data.</text>
</comment>
<keyword evidence="2" id="KW-1185">Reference proteome</keyword>
<accession>A0ABP0VHU0</accession>
<sequence>MVMRWCLQNAFLVSSQTDLQTYHPNITSDANDFNFRAYIFSFNLKALCHEHYYDEMLSFLQDTAYDHVVSRLLDLYIQVTTEIDPMFLNLYVGKLEYSLTLIGTDTPEIPWSRIFNKHPYIWLLFIIQSLMREHVVI</sequence>
<dbReference type="Proteomes" id="UP001497444">
    <property type="component" value="Unassembled WGS sequence"/>
</dbReference>
<gene>
    <name evidence="1" type="ORF">CSSPJE1EN1_LOCUS28844</name>
</gene>
<evidence type="ECO:0000313" key="2">
    <source>
        <dbReference type="Proteomes" id="UP001497444"/>
    </source>
</evidence>
<evidence type="ECO:0000313" key="1">
    <source>
        <dbReference type="EMBL" id="CAK9253466.1"/>
    </source>
</evidence>